<organism evidence="2 3">
    <name type="scientific">Sphingomonas morindae</name>
    <dbReference type="NCBI Taxonomy" id="1541170"/>
    <lineage>
        <taxon>Bacteria</taxon>
        <taxon>Pseudomonadati</taxon>
        <taxon>Pseudomonadota</taxon>
        <taxon>Alphaproteobacteria</taxon>
        <taxon>Sphingomonadales</taxon>
        <taxon>Sphingomonadaceae</taxon>
        <taxon>Sphingomonas</taxon>
    </lineage>
</organism>
<gene>
    <name evidence="2" type="ORF">LHA26_12135</name>
</gene>
<evidence type="ECO:0000256" key="1">
    <source>
        <dbReference type="SAM" id="SignalP"/>
    </source>
</evidence>
<proteinExistence type="predicted"/>
<reference evidence="2" key="1">
    <citation type="journal article" date="2022" name="Toxins">
        <title>Genomic Analysis of Sphingopyxis sp. USTB-05 for Biodegrading Cyanobacterial Hepatotoxins.</title>
        <authorList>
            <person name="Liu C."/>
            <person name="Xu Q."/>
            <person name="Zhao Z."/>
            <person name="Zhang H."/>
            <person name="Liu X."/>
            <person name="Yin C."/>
            <person name="Liu Y."/>
            <person name="Yan H."/>
        </authorList>
    </citation>
    <scope>NUCLEOTIDE SEQUENCE</scope>
    <source>
        <strain evidence="2">NBD5</strain>
    </source>
</reference>
<protein>
    <submittedName>
        <fullName evidence="2">Uncharacterized protein</fullName>
    </submittedName>
</protein>
<feature type="chain" id="PRO_5046250256" evidence="1">
    <location>
        <begin position="29"/>
        <end position="134"/>
    </location>
</feature>
<dbReference type="RefSeq" id="WP_252165861.1">
    <property type="nucleotide sequence ID" value="NZ_CP084930.1"/>
</dbReference>
<evidence type="ECO:0000313" key="2">
    <source>
        <dbReference type="EMBL" id="USI72052.1"/>
    </source>
</evidence>
<dbReference type="EMBL" id="CP084930">
    <property type="protein sequence ID" value="USI72052.1"/>
    <property type="molecule type" value="Genomic_DNA"/>
</dbReference>
<keyword evidence="1" id="KW-0732">Signal</keyword>
<keyword evidence="3" id="KW-1185">Reference proteome</keyword>
<accession>A0ABY4X589</accession>
<sequence length="134" mass="14104">MNTAQARLSLFGLALAGTLTALPMPAPAQVQDRIIDVYGDESCPSNNGQEIVVCRRHPAGDKYRIPKELRESEAAPQALGGNAAFAVQSTGATGIQVQGCNAIGANTNAGCTKKQLDAWKAEQRAQKAQEQSIP</sequence>
<dbReference type="Proteomes" id="UP001056937">
    <property type="component" value="Chromosome 1"/>
</dbReference>
<evidence type="ECO:0000313" key="3">
    <source>
        <dbReference type="Proteomes" id="UP001056937"/>
    </source>
</evidence>
<name>A0ABY4X589_9SPHN</name>
<feature type="signal peptide" evidence="1">
    <location>
        <begin position="1"/>
        <end position="28"/>
    </location>
</feature>